<evidence type="ECO:0000259" key="1">
    <source>
        <dbReference type="Pfam" id="PF01636"/>
    </source>
</evidence>
<dbReference type="InterPro" id="IPR050249">
    <property type="entry name" value="Pseudomonas-type_ThrB"/>
</dbReference>
<dbReference type="InterPro" id="IPR002575">
    <property type="entry name" value="Aminoglycoside_PTrfase"/>
</dbReference>
<dbReference type="PANTHER" id="PTHR21064:SF5">
    <property type="entry name" value="SLR1880 PROTEIN"/>
    <property type="match status" value="1"/>
</dbReference>
<dbReference type="AlphaFoldDB" id="A0A9D2M406"/>
<protein>
    <submittedName>
        <fullName evidence="2">Aminoglycoside phosphotransferase family protein</fullName>
    </submittedName>
</protein>
<feature type="domain" description="Aminoglycoside phosphotransferase" evidence="1">
    <location>
        <begin position="108"/>
        <end position="268"/>
    </location>
</feature>
<dbReference type="PANTHER" id="PTHR21064">
    <property type="entry name" value="AMINOGLYCOSIDE PHOSPHOTRANSFERASE DOMAIN-CONTAINING PROTEIN-RELATED"/>
    <property type="match status" value="1"/>
</dbReference>
<evidence type="ECO:0000313" key="2">
    <source>
        <dbReference type="EMBL" id="HJB40450.1"/>
    </source>
</evidence>
<dbReference type="InterPro" id="IPR011009">
    <property type="entry name" value="Kinase-like_dom_sf"/>
</dbReference>
<comment type="caution">
    <text evidence="2">The sequence shown here is derived from an EMBL/GenBank/DDBJ whole genome shotgun (WGS) entry which is preliminary data.</text>
</comment>
<dbReference type="SUPFAM" id="SSF56112">
    <property type="entry name" value="Protein kinase-like (PK-like)"/>
    <property type="match status" value="1"/>
</dbReference>
<reference evidence="2" key="2">
    <citation type="submission" date="2021-04" db="EMBL/GenBank/DDBJ databases">
        <authorList>
            <person name="Gilroy R."/>
        </authorList>
    </citation>
    <scope>NUCLEOTIDE SEQUENCE</scope>
    <source>
        <strain evidence="2">ChiBcec8-14828</strain>
    </source>
</reference>
<evidence type="ECO:0000313" key="3">
    <source>
        <dbReference type="Proteomes" id="UP000824209"/>
    </source>
</evidence>
<dbReference type="Pfam" id="PF01636">
    <property type="entry name" value="APH"/>
    <property type="match status" value="1"/>
</dbReference>
<organism evidence="2 3">
    <name type="scientific">Candidatus Ruthenibacterium avium</name>
    <dbReference type="NCBI Taxonomy" id="2838751"/>
    <lineage>
        <taxon>Bacteria</taxon>
        <taxon>Bacillati</taxon>
        <taxon>Bacillota</taxon>
        <taxon>Clostridia</taxon>
        <taxon>Eubacteriales</taxon>
        <taxon>Oscillospiraceae</taxon>
        <taxon>Ruthenibacterium</taxon>
    </lineage>
</organism>
<dbReference type="Gene3D" id="3.90.1200.10">
    <property type="match status" value="1"/>
</dbReference>
<sequence length="370" mass="41718">MALCKAEETLSQALTGFDFGGEIVGAVRYGKGHINDTFCVYTQNEEGDCVRYILQRINTNTFTDPDGLMENIVGVTDYLRSIIEKNGGDAARETMTVLRTKEGKNFYRDSEGGCWRVYPFIEGTVCLQSVEKPEQFYESAKAFGHFQRLLSGYDASTLHETIAKFHDTRNRFANFKKALDADACGRAKDVQAEIDFVLAREKDCAVLMDLLEAGKLPLRVTHNDTKLNNILMDKATGTGICVIDLDTVMPGLALNDYGDSIRFGANHSAEDEKDLSKVNFDIELYEIYTKGFMEAAGDALTPAEKEYLPWGAKLMTLECGIRFLTDYLEGDHYFRVHREGQNLDRCRTQFKLVSDMENCWEQMKAIAAKY</sequence>
<dbReference type="Proteomes" id="UP000824209">
    <property type="component" value="Unassembled WGS sequence"/>
</dbReference>
<accession>A0A9D2M406</accession>
<gene>
    <name evidence="2" type="ORF">H9943_08665</name>
</gene>
<proteinExistence type="predicted"/>
<reference evidence="2" key="1">
    <citation type="journal article" date="2021" name="PeerJ">
        <title>Extensive microbial diversity within the chicken gut microbiome revealed by metagenomics and culture.</title>
        <authorList>
            <person name="Gilroy R."/>
            <person name="Ravi A."/>
            <person name="Getino M."/>
            <person name="Pursley I."/>
            <person name="Horton D.L."/>
            <person name="Alikhan N.F."/>
            <person name="Baker D."/>
            <person name="Gharbi K."/>
            <person name="Hall N."/>
            <person name="Watson M."/>
            <person name="Adriaenssens E.M."/>
            <person name="Foster-Nyarko E."/>
            <person name="Jarju S."/>
            <person name="Secka A."/>
            <person name="Antonio M."/>
            <person name="Oren A."/>
            <person name="Chaudhuri R.R."/>
            <person name="La Ragione R."/>
            <person name="Hildebrand F."/>
            <person name="Pallen M.J."/>
        </authorList>
    </citation>
    <scope>NUCLEOTIDE SEQUENCE</scope>
    <source>
        <strain evidence="2">ChiBcec8-14828</strain>
    </source>
</reference>
<dbReference type="EMBL" id="DWYA01000077">
    <property type="protein sequence ID" value="HJB40450.1"/>
    <property type="molecule type" value="Genomic_DNA"/>
</dbReference>
<name>A0A9D2M406_9FIRM</name>